<dbReference type="RefSeq" id="WP_246528238.1">
    <property type="nucleotide sequence ID" value="NZ_BAAAJD010000042.1"/>
</dbReference>
<keyword evidence="4" id="KW-1185">Reference proteome</keyword>
<dbReference type="EMBL" id="JACHDB010000001">
    <property type="protein sequence ID" value="MBB5432359.1"/>
    <property type="molecule type" value="Genomic_DNA"/>
</dbReference>
<feature type="region of interest" description="Disordered" evidence="1">
    <location>
        <begin position="303"/>
        <end position="351"/>
    </location>
</feature>
<proteinExistence type="predicted"/>
<feature type="region of interest" description="Disordered" evidence="1">
    <location>
        <begin position="40"/>
        <end position="128"/>
    </location>
</feature>
<sequence>MIEYAAIVLLIAAILSAVMDLRMADRIAALLNNSLDGVAGPQADGGEDTAPPPPADGADTGPGAGDPGVPATSPDEAANPQDGTPGTENALWEGDSPVYGSVFGGTPPDDGLHLAPGEDGMPEPAGEINIDDPVVKRFFDALLTAVVGDAAGAVQGLWALVTDAPQAIAGFAQAVIEDPWGLLVSKEFRQAFSEGDWALVLGYGLWEFGSLLSLGAGIVIKMIKALGKIPDGGKLPGAPDSPPDRGGGSDQNGKGKDEESKEEEKDGITCASNSFLPGTPVLLADGTTTPIEDITAGDEVWAFDPLTGKEGPREVTDTITGDGPKTLVDINTDDGSGNTGSVTATDAHPFWTPEPAQWVDAIDLEPGT</sequence>
<evidence type="ECO:0000259" key="2">
    <source>
        <dbReference type="SMART" id="SM00306"/>
    </source>
</evidence>
<dbReference type="AlphaFoldDB" id="A0A7W8QLS7"/>
<feature type="compositionally biased region" description="Basic and acidic residues" evidence="1">
    <location>
        <begin position="253"/>
        <end position="267"/>
    </location>
</feature>
<evidence type="ECO:0000313" key="4">
    <source>
        <dbReference type="Proteomes" id="UP000572635"/>
    </source>
</evidence>
<dbReference type="CDD" id="cd00081">
    <property type="entry name" value="Hint"/>
    <property type="match status" value="1"/>
</dbReference>
<feature type="compositionally biased region" description="Polar residues" evidence="1">
    <location>
        <begin position="333"/>
        <end position="344"/>
    </location>
</feature>
<dbReference type="InterPro" id="IPR036844">
    <property type="entry name" value="Hint_dom_sf"/>
</dbReference>
<accession>A0A7W8QLS7</accession>
<dbReference type="Proteomes" id="UP000572635">
    <property type="component" value="Unassembled WGS sequence"/>
</dbReference>
<dbReference type="SMART" id="SM00306">
    <property type="entry name" value="HintN"/>
    <property type="match status" value="1"/>
</dbReference>
<dbReference type="Gene3D" id="2.170.16.10">
    <property type="entry name" value="Hedgehog/Intein (Hint) domain"/>
    <property type="match status" value="1"/>
</dbReference>
<gene>
    <name evidence="3" type="ORF">HDA36_002443</name>
</gene>
<name>A0A7W8QLS7_9ACTN</name>
<comment type="caution">
    <text evidence="3">The sequence shown here is derived from an EMBL/GenBank/DDBJ whole genome shotgun (WGS) entry which is preliminary data.</text>
</comment>
<feature type="domain" description="Hint" evidence="2">
    <location>
        <begin position="272"/>
        <end position="368"/>
    </location>
</feature>
<evidence type="ECO:0000313" key="3">
    <source>
        <dbReference type="EMBL" id="MBB5432359.1"/>
    </source>
</evidence>
<evidence type="ECO:0000256" key="1">
    <source>
        <dbReference type="SAM" id="MobiDB-lite"/>
    </source>
</evidence>
<reference evidence="3 4" key="1">
    <citation type="submission" date="2020-08" db="EMBL/GenBank/DDBJ databases">
        <title>Sequencing the genomes of 1000 actinobacteria strains.</title>
        <authorList>
            <person name="Klenk H.-P."/>
        </authorList>
    </citation>
    <scope>NUCLEOTIDE SEQUENCE [LARGE SCALE GENOMIC DNA]</scope>
    <source>
        <strain evidence="3 4">DSM 44551</strain>
    </source>
</reference>
<dbReference type="SUPFAM" id="SSF51294">
    <property type="entry name" value="Hedgehog/intein (Hint) domain"/>
    <property type="match status" value="1"/>
</dbReference>
<dbReference type="InterPro" id="IPR003587">
    <property type="entry name" value="Hint_dom_N"/>
</dbReference>
<feature type="region of interest" description="Disordered" evidence="1">
    <location>
        <begin position="231"/>
        <end position="273"/>
    </location>
</feature>
<dbReference type="Pfam" id="PF07591">
    <property type="entry name" value="PT-HINT"/>
    <property type="match status" value="1"/>
</dbReference>
<organism evidence="3 4">
    <name type="scientific">Nocardiopsis composta</name>
    <dbReference type="NCBI Taxonomy" id="157465"/>
    <lineage>
        <taxon>Bacteria</taxon>
        <taxon>Bacillati</taxon>
        <taxon>Actinomycetota</taxon>
        <taxon>Actinomycetes</taxon>
        <taxon>Streptosporangiales</taxon>
        <taxon>Nocardiopsidaceae</taxon>
        <taxon>Nocardiopsis</taxon>
    </lineage>
</organism>
<protein>
    <recommendedName>
        <fullName evidence="2">Hint domain-containing protein</fullName>
    </recommendedName>
</protein>